<evidence type="ECO:0000256" key="4">
    <source>
        <dbReference type="ARBA" id="ARBA00023172"/>
    </source>
</evidence>
<reference evidence="8" key="1">
    <citation type="submission" date="2020-02" db="EMBL/GenBank/DDBJ databases">
        <authorList>
            <person name="Meier V. D."/>
        </authorList>
    </citation>
    <scope>NUCLEOTIDE SEQUENCE</scope>
    <source>
        <strain evidence="8">AVDCRST_MAG79</strain>
    </source>
</reference>
<feature type="domain" description="Helix-hairpin-helix DNA-binding motif class 1" evidence="7">
    <location>
        <begin position="107"/>
        <end position="126"/>
    </location>
</feature>
<evidence type="ECO:0000256" key="5">
    <source>
        <dbReference type="ARBA" id="ARBA00023204"/>
    </source>
</evidence>
<evidence type="ECO:0000313" key="8">
    <source>
        <dbReference type="EMBL" id="CAA9533934.1"/>
    </source>
</evidence>
<protein>
    <submittedName>
        <fullName evidence="8">RuvA</fullName>
        <ecNumber evidence="8">3.6.4.12</ecNumber>
    </submittedName>
</protein>
<dbReference type="EMBL" id="CADCWC010000191">
    <property type="protein sequence ID" value="CAA9533934.1"/>
    <property type="molecule type" value="Genomic_DNA"/>
</dbReference>
<proteinExistence type="inferred from homology"/>
<feature type="domain" description="Helix-hairpin-helix DNA-binding motif class 1" evidence="7">
    <location>
        <begin position="72"/>
        <end position="91"/>
    </location>
</feature>
<accession>A0A6J4TY01</accession>
<organism evidence="8">
    <name type="scientific">uncultured Thermoleophilia bacterium</name>
    <dbReference type="NCBI Taxonomy" id="1497501"/>
    <lineage>
        <taxon>Bacteria</taxon>
        <taxon>Bacillati</taxon>
        <taxon>Actinomycetota</taxon>
        <taxon>Thermoleophilia</taxon>
        <taxon>environmental samples</taxon>
    </lineage>
</organism>
<keyword evidence="3" id="KW-0238">DNA-binding</keyword>
<dbReference type="GO" id="GO:0005524">
    <property type="term" value="F:ATP binding"/>
    <property type="evidence" value="ECO:0007669"/>
    <property type="project" value="InterPro"/>
</dbReference>
<keyword evidence="4" id="KW-0233">DNA recombination</keyword>
<dbReference type="GO" id="GO:0016787">
    <property type="term" value="F:hydrolase activity"/>
    <property type="evidence" value="ECO:0007669"/>
    <property type="project" value="UniProtKB-KW"/>
</dbReference>
<dbReference type="SMART" id="SM00278">
    <property type="entry name" value="HhH1"/>
    <property type="match status" value="2"/>
</dbReference>
<dbReference type="InterPro" id="IPR000085">
    <property type="entry name" value="RuvA"/>
</dbReference>
<dbReference type="Gene3D" id="1.10.150.20">
    <property type="entry name" value="5' to 3' exonuclease, C-terminal subdomain"/>
    <property type="match status" value="1"/>
</dbReference>
<dbReference type="Pfam" id="PF01330">
    <property type="entry name" value="RuvA_N"/>
    <property type="match status" value="1"/>
</dbReference>
<sequence length="158" mass="16375">MIAQVTGRVVGRGGDGVVLEVGGVGLEVVATRGAEAVARPGTTVTLQTHLHVREDALQLFGFADVGERRLFRLLLGVSGVGPRLALAVVSAYPPDQLARAIVASDVALLSSVSGVGKRTAERICLDLRERIAKLPAAPRTSPRGVDPTPATPGPDLED</sequence>
<feature type="region of interest" description="Disordered" evidence="6">
    <location>
        <begin position="135"/>
        <end position="158"/>
    </location>
</feature>
<dbReference type="InterPro" id="IPR013849">
    <property type="entry name" value="DNA_helicase_Holl-junc_RuvA_I"/>
</dbReference>
<dbReference type="SUPFAM" id="SSF50249">
    <property type="entry name" value="Nucleic acid-binding proteins"/>
    <property type="match status" value="1"/>
</dbReference>
<dbReference type="NCBIfam" id="TIGR00084">
    <property type="entry name" value="ruvA"/>
    <property type="match status" value="1"/>
</dbReference>
<dbReference type="AlphaFoldDB" id="A0A6J4TY01"/>
<dbReference type="GO" id="GO:0006281">
    <property type="term" value="P:DNA repair"/>
    <property type="evidence" value="ECO:0007669"/>
    <property type="project" value="UniProtKB-KW"/>
</dbReference>
<evidence type="ECO:0000256" key="2">
    <source>
        <dbReference type="ARBA" id="ARBA00022763"/>
    </source>
</evidence>
<name>A0A6J4TY01_9ACTN</name>
<dbReference type="GO" id="GO:0003677">
    <property type="term" value="F:DNA binding"/>
    <property type="evidence" value="ECO:0007669"/>
    <property type="project" value="UniProtKB-KW"/>
</dbReference>
<evidence type="ECO:0000256" key="3">
    <source>
        <dbReference type="ARBA" id="ARBA00023125"/>
    </source>
</evidence>
<dbReference type="EC" id="3.6.4.12" evidence="8"/>
<evidence type="ECO:0000259" key="7">
    <source>
        <dbReference type="SMART" id="SM00278"/>
    </source>
</evidence>
<dbReference type="GO" id="GO:0006310">
    <property type="term" value="P:DNA recombination"/>
    <property type="evidence" value="ECO:0007669"/>
    <property type="project" value="UniProtKB-KW"/>
</dbReference>
<dbReference type="HAMAP" id="MF_00031">
    <property type="entry name" value="DNA_HJ_migration_RuvA"/>
    <property type="match status" value="1"/>
</dbReference>
<dbReference type="GO" id="GO:0009378">
    <property type="term" value="F:four-way junction helicase activity"/>
    <property type="evidence" value="ECO:0007669"/>
    <property type="project" value="InterPro"/>
</dbReference>
<keyword evidence="8" id="KW-0378">Hydrolase</keyword>
<dbReference type="InterPro" id="IPR003583">
    <property type="entry name" value="Hlx-hairpin-Hlx_DNA-bd_motif"/>
</dbReference>
<keyword evidence="1" id="KW-0963">Cytoplasm</keyword>
<keyword evidence="2" id="KW-0227">DNA damage</keyword>
<gene>
    <name evidence="8" type="ORF">AVDCRST_MAG79-1171</name>
</gene>
<evidence type="ECO:0000256" key="1">
    <source>
        <dbReference type="ARBA" id="ARBA00022490"/>
    </source>
</evidence>
<keyword evidence="5" id="KW-0234">DNA repair</keyword>
<dbReference type="Pfam" id="PF14520">
    <property type="entry name" value="HHH_5"/>
    <property type="match status" value="1"/>
</dbReference>
<dbReference type="InterPro" id="IPR010994">
    <property type="entry name" value="RuvA_2-like"/>
</dbReference>
<feature type="non-terminal residue" evidence="8">
    <location>
        <position position="158"/>
    </location>
</feature>
<dbReference type="InterPro" id="IPR012340">
    <property type="entry name" value="NA-bd_OB-fold"/>
</dbReference>
<evidence type="ECO:0000256" key="6">
    <source>
        <dbReference type="SAM" id="MobiDB-lite"/>
    </source>
</evidence>
<dbReference type="Gene3D" id="2.40.50.140">
    <property type="entry name" value="Nucleic acid-binding proteins"/>
    <property type="match status" value="1"/>
</dbReference>
<dbReference type="SUPFAM" id="SSF47781">
    <property type="entry name" value="RuvA domain 2-like"/>
    <property type="match status" value="1"/>
</dbReference>